<evidence type="ECO:0000256" key="1">
    <source>
        <dbReference type="PROSITE-ProRule" id="PRU00182"/>
    </source>
</evidence>
<dbReference type="RefSeq" id="WP_213096574.1">
    <property type="nucleotide sequence ID" value="NZ_JAGYPH010000001.1"/>
</dbReference>
<dbReference type="InterPro" id="IPR012677">
    <property type="entry name" value="Nucleotide-bd_a/b_plait_sf"/>
</dbReference>
<dbReference type="Pfam" id="PF21278">
    <property type="entry name" value="YlmH_1st"/>
    <property type="match status" value="1"/>
</dbReference>
<dbReference type="PROSITE" id="PS50889">
    <property type="entry name" value="S4"/>
    <property type="match status" value="1"/>
</dbReference>
<dbReference type="AlphaFoldDB" id="A0A942UMM9"/>
<sequence>MSVIYQHFRPEEKEFIDQVTGWRQYVEDAYADKLTDFLDPRQQFILSSIIGDQGNISCKFFGGTDRCERKRALIFPEYFQPETDDFRLGLYEIHYPKKFIQLDHRMVLGSIMSLGLKREKFGDIIISGDRIQFFMAKEVADFVTLELNQIGKAKVSINKQKITEAVFSDEKLREIETTASSLRLDVILAAAYNISRQKAQNLVQQGHVKVNWEIVERPSFDCAEGDVLSARGLGRCNLLEIQGKTKKDKLRIKLGILK</sequence>
<gene>
    <name evidence="3" type="ORF">KHA91_02150</name>
</gene>
<dbReference type="Pfam" id="PF01479">
    <property type="entry name" value="S4"/>
    <property type="match status" value="1"/>
</dbReference>
<dbReference type="InterPro" id="IPR040591">
    <property type="entry name" value="RqcP2_RBD"/>
</dbReference>
<dbReference type="Pfam" id="PF17774">
    <property type="entry name" value="YlmH_RBD"/>
    <property type="match status" value="1"/>
</dbReference>
<dbReference type="SMART" id="SM00363">
    <property type="entry name" value="S4"/>
    <property type="match status" value="1"/>
</dbReference>
<dbReference type="Gene3D" id="3.30.1370.160">
    <property type="match status" value="1"/>
</dbReference>
<protein>
    <submittedName>
        <fullName evidence="3">RNA-binding protein</fullName>
    </submittedName>
</protein>
<dbReference type="PANTHER" id="PTHR13633">
    <property type="entry name" value="MITOCHONDRIAL TRANSCRIPTION RESCUE FACTOR 1"/>
    <property type="match status" value="1"/>
</dbReference>
<accession>A0A942UMM9</accession>
<comment type="caution">
    <text evidence="3">The sequence shown here is derived from an EMBL/GenBank/DDBJ whole genome shotgun (WGS) entry which is preliminary data.</text>
</comment>
<evidence type="ECO:0000313" key="4">
    <source>
        <dbReference type="Proteomes" id="UP000676456"/>
    </source>
</evidence>
<proteinExistence type="predicted"/>
<keyword evidence="4" id="KW-1185">Reference proteome</keyword>
<dbReference type="PANTHER" id="PTHR13633:SF3">
    <property type="entry name" value="MITOCHONDRIAL TRANSCRIPTION RESCUE FACTOR 1"/>
    <property type="match status" value="1"/>
</dbReference>
<feature type="domain" description="RNA-binding S4" evidence="2">
    <location>
        <begin position="182"/>
        <end position="239"/>
    </location>
</feature>
<dbReference type="SUPFAM" id="SSF55174">
    <property type="entry name" value="Alpha-L RNA-binding motif"/>
    <property type="match status" value="1"/>
</dbReference>
<dbReference type="Gene3D" id="3.10.290.10">
    <property type="entry name" value="RNA-binding S4 domain"/>
    <property type="match status" value="1"/>
</dbReference>
<evidence type="ECO:0000259" key="2">
    <source>
        <dbReference type="SMART" id="SM00363"/>
    </source>
</evidence>
<dbReference type="InterPro" id="IPR048443">
    <property type="entry name" value="RqcP2_N"/>
</dbReference>
<keyword evidence="1" id="KW-0694">RNA-binding</keyword>
<dbReference type="EMBL" id="JAGYPN010000001">
    <property type="protein sequence ID" value="MBS4221558.1"/>
    <property type="molecule type" value="Genomic_DNA"/>
</dbReference>
<dbReference type="InterPro" id="IPR036986">
    <property type="entry name" value="S4_RNA-bd_sf"/>
</dbReference>
<dbReference type="CDD" id="cd00165">
    <property type="entry name" value="S4"/>
    <property type="match status" value="1"/>
</dbReference>
<dbReference type="Gene3D" id="3.30.70.330">
    <property type="match status" value="1"/>
</dbReference>
<evidence type="ECO:0000313" key="3">
    <source>
        <dbReference type="EMBL" id="MBS4221558.1"/>
    </source>
</evidence>
<name>A0A942UMM9_9BACI</name>
<reference evidence="3 4" key="1">
    <citation type="submission" date="2021-05" db="EMBL/GenBank/DDBJ databases">
        <title>Novel Bacillus species.</title>
        <authorList>
            <person name="Liu G."/>
        </authorList>
    </citation>
    <scope>NUCLEOTIDE SEQUENCE [LARGE SCALE GENOMIC DNA]</scope>
    <source>
        <strain evidence="3 4">FJAT-49682</strain>
    </source>
</reference>
<dbReference type="InterPro" id="IPR002942">
    <property type="entry name" value="S4_RNA-bd"/>
</dbReference>
<organism evidence="3 4">
    <name type="scientific">Lederbergia citrea</name>
    <dbReference type="NCBI Taxonomy" id="2833581"/>
    <lineage>
        <taxon>Bacteria</taxon>
        <taxon>Bacillati</taxon>
        <taxon>Bacillota</taxon>
        <taxon>Bacilli</taxon>
        <taxon>Bacillales</taxon>
        <taxon>Bacillaceae</taxon>
        <taxon>Lederbergia</taxon>
    </lineage>
</organism>
<dbReference type="Proteomes" id="UP000676456">
    <property type="component" value="Unassembled WGS sequence"/>
</dbReference>
<dbReference type="GO" id="GO:0003723">
    <property type="term" value="F:RNA binding"/>
    <property type="evidence" value="ECO:0007669"/>
    <property type="project" value="UniProtKB-KW"/>
</dbReference>